<reference evidence="1 2" key="1">
    <citation type="journal article" date="2021" name="Nat. Commun.">
        <title>Genetic determinants of endophytism in the Arabidopsis root mycobiome.</title>
        <authorList>
            <person name="Mesny F."/>
            <person name="Miyauchi S."/>
            <person name="Thiergart T."/>
            <person name="Pickel B."/>
            <person name="Atanasova L."/>
            <person name="Karlsson M."/>
            <person name="Huettel B."/>
            <person name="Barry K.W."/>
            <person name="Haridas S."/>
            <person name="Chen C."/>
            <person name="Bauer D."/>
            <person name="Andreopoulos W."/>
            <person name="Pangilinan J."/>
            <person name="LaButti K."/>
            <person name="Riley R."/>
            <person name="Lipzen A."/>
            <person name="Clum A."/>
            <person name="Drula E."/>
            <person name="Henrissat B."/>
            <person name="Kohler A."/>
            <person name="Grigoriev I.V."/>
            <person name="Martin F.M."/>
            <person name="Hacquard S."/>
        </authorList>
    </citation>
    <scope>NUCLEOTIDE SEQUENCE [LARGE SCALE GENOMIC DNA]</scope>
    <source>
        <strain evidence="1 2">MPI-CAGE-CH-0241</strain>
    </source>
</reference>
<dbReference type="EMBL" id="JAGPYM010000037">
    <property type="protein sequence ID" value="KAH6874686.1"/>
    <property type="molecule type" value="Genomic_DNA"/>
</dbReference>
<organism evidence="1 2">
    <name type="scientific">Thelonectria olida</name>
    <dbReference type="NCBI Taxonomy" id="1576542"/>
    <lineage>
        <taxon>Eukaryota</taxon>
        <taxon>Fungi</taxon>
        <taxon>Dikarya</taxon>
        <taxon>Ascomycota</taxon>
        <taxon>Pezizomycotina</taxon>
        <taxon>Sordariomycetes</taxon>
        <taxon>Hypocreomycetidae</taxon>
        <taxon>Hypocreales</taxon>
        <taxon>Nectriaceae</taxon>
        <taxon>Thelonectria</taxon>
    </lineage>
</organism>
<evidence type="ECO:0000313" key="2">
    <source>
        <dbReference type="Proteomes" id="UP000777438"/>
    </source>
</evidence>
<evidence type="ECO:0000313" key="1">
    <source>
        <dbReference type="EMBL" id="KAH6874686.1"/>
    </source>
</evidence>
<name>A0A9P8VRT6_9HYPO</name>
<dbReference type="AlphaFoldDB" id="A0A9P8VRT6"/>
<gene>
    <name evidence="1" type="ORF">B0T10DRAFT_498311</name>
</gene>
<protein>
    <submittedName>
        <fullName evidence="1">Uncharacterized protein</fullName>
    </submittedName>
</protein>
<comment type="caution">
    <text evidence="1">The sequence shown here is derived from an EMBL/GenBank/DDBJ whole genome shotgun (WGS) entry which is preliminary data.</text>
</comment>
<dbReference type="Proteomes" id="UP000777438">
    <property type="component" value="Unassembled WGS sequence"/>
</dbReference>
<accession>A0A9P8VRT6</accession>
<sequence>MPSQFQSIPKLHQPYPALLFFFAAITMSSNKTSSSLKTEVSKLAKLSNIQGGLPPIMRSLPVLAILAGEAISKATDGRNAIEERMLGADEAIFLQSPPTQPLDMAKSSDGARLGPRMMCQTCNKDRTTPAMSVGADVVWTQRFHSAERVCLSLAEEVKNEGRLI</sequence>
<dbReference type="OrthoDB" id="4458050at2759"/>
<keyword evidence="2" id="KW-1185">Reference proteome</keyword>
<proteinExistence type="predicted"/>